<keyword evidence="1" id="KW-0812">Transmembrane</keyword>
<accession>A0AAU8LRZ9</accession>
<dbReference type="EMBL" id="CP159373">
    <property type="protein sequence ID" value="XCN72034.1"/>
    <property type="molecule type" value="Genomic_DNA"/>
</dbReference>
<dbReference type="AlphaFoldDB" id="A0AAU8LRZ9"/>
<proteinExistence type="predicted"/>
<reference evidence="2" key="1">
    <citation type="journal article" date="2024" name="Syst. Appl. Microbiol.">
        <title>First single-strain enrichments of Electrothrix cable bacteria, description of E. aestuarii sp. nov. and E. rattekaaiensis sp. nov., and proposal of a cable bacteria taxonomy following the rules of the SeqCode.</title>
        <authorList>
            <person name="Plum-Jensen L.E."/>
            <person name="Schramm A."/>
            <person name="Marshall I.P.G."/>
        </authorList>
    </citation>
    <scope>NUCLEOTIDE SEQUENCE</scope>
    <source>
        <strain evidence="2">Rat1</strain>
    </source>
</reference>
<protein>
    <submittedName>
        <fullName evidence="2">Uncharacterized protein</fullName>
    </submittedName>
</protein>
<keyword evidence="1" id="KW-0472">Membrane</keyword>
<gene>
    <name evidence="2" type="ORF">Q3M24_17225</name>
</gene>
<evidence type="ECO:0000313" key="2">
    <source>
        <dbReference type="EMBL" id="XCN72034.1"/>
    </source>
</evidence>
<organism evidence="2">
    <name type="scientific">Candidatus Electrothrix aestuarii</name>
    <dbReference type="NCBI Taxonomy" id="3062594"/>
    <lineage>
        <taxon>Bacteria</taxon>
        <taxon>Pseudomonadati</taxon>
        <taxon>Thermodesulfobacteriota</taxon>
        <taxon>Desulfobulbia</taxon>
        <taxon>Desulfobulbales</taxon>
        <taxon>Desulfobulbaceae</taxon>
        <taxon>Candidatus Electrothrix</taxon>
    </lineage>
</organism>
<feature type="transmembrane region" description="Helical" evidence="1">
    <location>
        <begin position="43"/>
        <end position="59"/>
    </location>
</feature>
<reference evidence="2" key="2">
    <citation type="submission" date="2024-06" db="EMBL/GenBank/DDBJ databases">
        <authorList>
            <person name="Plum-Jensen L.E."/>
            <person name="Schramm A."/>
            <person name="Marshall I.P.G."/>
        </authorList>
    </citation>
    <scope>NUCLEOTIDE SEQUENCE</scope>
    <source>
        <strain evidence="2">Rat1</strain>
    </source>
</reference>
<dbReference type="KEGG" id="eaj:Q3M24_17225"/>
<keyword evidence="1" id="KW-1133">Transmembrane helix</keyword>
<name>A0AAU8LRZ9_9BACT</name>
<sequence length="146" mass="16581">MKFRFTLFFLILSGLMFVGEMTFNFDLIKFIYTLHSAVLDRSLFVLILVAIGLVTDYIIGIKKRKELEKVAAYNAAMRAANQLLRDLMNSMVILSASDSVQQEFGEDITEIMKENIEKMEGVLETLTGLKEITPEMIRAISESAEE</sequence>
<evidence type="ECO:0000256" key="1">
    <source>
        <dbReference type="SAM" id="Phobius"/>
    </source>
</evidence>